<feature type="signal peptide" evidence="13">
    <location>
        <begin position="1"/>
        <end position="18"/>
    </location>
</feature>
<dbReference type="InterPro" id="IPR003599">
    <property type="entry name" value="Ig_sub"/>
</dbReference>
<evidence type="ECO:0000256" key="4">
    <source>
        <dbReference type="ARBA" id="ARBA00022729"/>
    </source>
</evidence>
<dbReference type="InterPro" id="IPR013106">
    <property type="entry name" value="Ig_V-set"/>
</dbReference>
<dbReference type="PANTHER" id="PTHR11860">
    <property type="entry name" value="POLYMERIC-IMMUNOGLOBULIN RECEPTOR"/>
    <property type="match status" value="1"/>
</dbReference>
<accession>A0ABQ0FCX8</accession>
<evidence type="ECO:0000256" key="9">
    <source>
        <dbReference type="ARBA" id="ARBA00023170"/>
    </source>
</evidence>
<evidence type="ECO:0000256" key="8">
    <source>
        <dbReference type="ARBA" id="ARBA00023157"/>
    </source>
</evidence>
<keyword evidence="8" id="KW-1015">Disulfide bond</keyword>
<keyword evidence="9" id="KW-0675">Receptor</keyword>
<feature type="domain" description="Immunoglobulin" evidence="14">
    <location>
        <begin position="25"/>
        <end position="124"/>
    </location>
</feature>
<evidence type="ECO:0000256" key="3">
    <source>
        <dbReference type="ARBA" id="ARBA00022692"/>
    </source>
</evidence>
<dbReference type="PANTHER" id="PTHR11860:SF101">
    <property type="entry name" value="CMRF35-LIKE MOLECULE 1"/>
    <property type="match status" value="1"/>
</dbReference>
<comment type="similarity">
    <text evidence="11">Belongs to the CD300 family.</text>
</comment>
<proteinExistence type="inferred from homology"/>
<keyword evidence="16" id="KW-1185">Reference proteome</keyword>
<dbReference type="SMART" id="SM00409">
    <property type="entry name" value="IG"/>
    <property type="match status" value="1"/>
</dbReference>
<evidence type="ECO:0000256" key="7">
    <source>
        <dbReference type="ARBA" id="ARBA00023136"/>
    </source>
</evidence>
<evidence type="ECO:0000256" key="11">
    <source>
        <dbReference type="ARBA" id="ARBA00043958"/>
    </source>
</evidence>
<feature type="chain" id="PRO_5045590031" evidence="13">
    <location>
        <begin position="19"/>
        <end position="229"/>
    </location>
</feature>
<gene>
    <name evidence="15" type="ORF">APTSU1_001227100</name>
</gene>
<dbReference type="InterPro" id="IPR036179">
    <property type="entry name" value="Ig-like_dom_sf"/>
</dbReference>
<keyword evidence="6 12" id="KW-1133">Transmembrane helix</keyword>
<evidence type="ECO:0000256" key="10">
    <source>
        <dbReference type="ARBA" id="ARBA00023319"/>
    </source>
</evidence>
<dbReference type="EMBL" id="BAAFST010000011">
    <property type="protein sequence ID" value="GAB1297035.1"/>
    <property type="molecule type" value="Genomic_DNA"/>
</dbReference>
<organism evidence="15 16">
    <name type="scientific">Apodemus speciosus</name>
    <name type="common">Large Japanese field mouse</name>
    <dbReference type="NCBI Taxonomy" id="105296"/>
    <lineage>
        <taxon>Eukaryota</taxon>
        <taxon>Metazoa</taxon>
        <taxon>Chordata</taxon>
        <taxon>Craniata</taxon>
        <taxon>Vertebrata</taxon>
        <taxon>Euteleostomi</taxon>
        <taxon>Mammalia</taxon>
        <taxon>Eutheria</taxon>
        <taxon>Euarchontoglires</taxon>
        <taxon>Glires</taxon>
        <taxon>Rodentia</taxon>
        <taxon>Myomorpha</taxon>
        <taxon>Muroidea</taxon>
        <taxon>Muridae</taxon>
        <taxon>Murinae</taxon>
        <taxon>Apodemus</taxon>
    </lineage>
</organism>
<dbReference type="InterPro" id="IPR013783">
    <property type="entry name" value="Ig-like_fold"/>
</dbReference>
<keyword evidence="2" id="KW-1003">Cell membrane</keyword>
<evidence type="ECO:0000256" key="12">
    <source>
        <dbReference type="SAM" id="Phobius"/>
    </source>
</evidence>
<evidence type="ECO:0000256" key="1">
    <source>
        <dbReference type="ARBA" id="ARBA00004251"/>
    </source>
</evidence>
<sequence>MWQFSALLLFFLSGCCTAQDPITGPAEVRGQEQGSLTVQCRYTSRWKDYNKFWCRVAGWNTCEFLVETDKSERLIKKNRVSIRDDQTDFIFTVTMEDLRMSDAGIYSCGITKAGYDTMFKVYVNIDPAPERSPTITTVTPRVLTSIPSPTESTGKEQMIQSSPHTRSLLSSIYFLLMAFVELPLLLSMLSAVLWVNRPQRCFGGGEVGLVKTCGPNAQDREKYFPGDGK</sequence>
<evidence type="ECO:0000313" key="16">
    <source>
        <dbReference type="Proteomes" id="UP001623349"/>
    </source>
</evidence>
<keyword evidence="3 12" id="KW-0812">Transmembrane</keyword>
<dbReference type="Gene3D" id="2.60.40.10">
    <property type="entry name" value="Immunoglobulins"/>
    <property type="match status" value="1"/>
</dbReference>
<keyword evidence="10" id="KW-0393">Immunoglobulin domain</keyword>
<evidence type="ECO:0000256" key="5">
    <source>
        <dbReference type="ARBA" id="ARBA00022859"/>
    </source>
</evidence>
<comment type="caution">
    <text evidence="15">The sequence shown here is derived from an EMBL/GenBank/DDBJ whole genome shotgun (WGS) entry which is preliminary data.</text>
</comment>
<evidence type="ECO:0000256" key="13">
    <source>
        <dbReference type="SAM" id="SignalP"/>
    </source>
</evidence>
<comment type="subcellular location">
    <subcellularLocation>
        <location evidence="1">Cell membrane</location>
        <topology evidence="1">Single-pass type I membrane protein</topology>
    </subcellularLocation>
</comment>
<evidence type="ECO:0000256" key="2">
    <source>
        <dbReference type="ARBA" id="ARBA00022475"/>
    </source>
</evidence>
<keyword evidence="4 13" id="KW-0732">Signal</keyword>
<evidence type="ECO:0000256" key="6">
    <source>
        <dbReference type="ARBA" id="ARBA00022989"/>
    </source>
</evidence>
<dbReference type="CDD" id="cd05716">
    <property type="entry name" value="IgV_pIgR_like"/>
    <property type="match status" value="1"/>
</dbReference>
<dbReference type="Proteomes" id="UP001623349">
    <property type="component" value="Unassembled WGS sequence"/>
</dbReference>
<evidence type="ECO:0000259" key="14">
    <source>
        <dbReference type="SMART" id="SM00409"/>
    </source>
</evidence>
<feature type="transmembrane region" description="Helical" evidence="12">
    <location>
        <begin position="172"/>
        <end position="195"/>
    </location>
</feature>
<evidence type="ECO:0000313" key="15">
    <source>
        <dbReference type="EMBL" id="GAB1297035.1"/>
    </source>
</evidence>
<protein>
    <submittedName>
        <fullName evidence="15">CMRF35-like molecule 5</fullName>
    </submittedName>
</protein>
<dbReference type="InterPro" id="IPR050671">
    <property type="entry name" value="CD300_family_receptors"/>
</dbReference>
<keyword evidence="7 12" id="KW-0472">Membrane</keyword>
<dbReference type="Pfam" id="PF07686">
    <property type="entry name" value="V-set"/>
    <property type="match status" value="1"/>
</dbReference>
<name>A0ABQ0FCX8_APOSI</name>
<reference evidence="15 16" key="1">
    <citation type="submission" date="2024-08" db="EMBL/GenBank/DDBJ databases">
        <title>The draft genome of Apodemus speciosus.</title>
        <authorList>
            <person name="Nabeshima K."/>
            <person name="Suzuki S."/>
            <person name="Onuma M."/>
        </authorList>
    </citation>
    <scope>NUCLEOTIDE SEQUENCE [LARGE SCALE GENOMIC DNA]</scope>
    <source>
        <strain evidence="15">IB14-021</strain>
    </source>
</reference>
<keyword evidence="5" id="KW-0391">Immunity</keyword>
<dbReference type="SUPFAM" id="SSF48726">
    <property type="entry name" value="Immunoglobulin"/>
    <property type="match status" value="1"/>
</dbReference>